<dbReference type="PANTHER" id="PTHR43084">
    <property type="entry name" value="PERSULFIDE DIOXYGENASE ETHE1"/>
    <property type="match status" value="1"/>
</dbReference>
<reference evidence="5 8" key="2">
    <citation type="submission" date="2022-05" db="EMBL/GenBank/DDBJ databases">
        <title>Genome Sequencing of Bee-Associated Microbes.</title>
        <authorList>
            <person name="Dunlap C."/>
        </authorList>
    </citation>
    <scope>NUCLEOTIDE SEQUENCE [LARGE SCALE GENOMIC DNA]</scope>
    <source>
        <strain evidence="5 8">NRRL B-14613</strain>
    </source>
</reference>
<dbReference type="GO" id="GO:0050313">
    <property type="term" value="F:sulfur dioxygenase activity"/>
    <property type="evidence" value="ECO:0007669"/>
    <property type="project" value="TreeGrafter"/>
</dbReference>
<organism evidence="6 7">
    <name type="scientific">Paenibacillus thiaminolyticus</name>
    <name type="common">Bacillus thiaminolyticus</name>
    <dbReference type="NCBI Taxonomy" id="49283"/>
    <lineage>
        <taxon>Bacteria</taxon>
        <taxon>Bacillati</taxon>
        <taxon>Bacillota</taxon>
        <taxon>Bacilli</taxon>
        <taxon>Bacillales</taxon>
        <taxon>Paenibacillaceae</taxon>
        <taxon>Paenibacillus</taxon>
    </lineage>
</organism>
<dbReference type="SUPFAM" id="SSF56281">
    <property type="entry name" value="Metallo-hydrolase/oxidoreductase"/>
    <property type="match status" value="1"/>
</dbReference>
<evidence type="ECO:0000313" key="7">
    <source>
        <dbReference type="Proteomes" id="UP000315377"/>
    </source>
</evidence>
<dbReference type="InterPro" id="IPR001279">
    <property type="entry name" value="Metallo-B-lactamas"/>
</dbReference>
<keyword evidence="8" id="KW-1185">Reference proteome</keyword>
<evidence type="ECO:0000259" key="4">
    <source>
        <dbReference type="SMART" id="SM00849"/>
    </source>
</evidence>
<dbReference type="EMBL" id="CP041405">
    <property type="protein sequence ID" value="QDM44850.1"/>
    <property type="molecule type" value="Genomic_DNA"/>
</dbReference>
<dbReference type="Proteomes" id="UP001209276">
    <property type="component" value="Unassembled WGS sequence"/>
</dbReference>
<comment type="function">
    <text evidence="2">Counteracts the endogenous Pycsar antiviral defense system. Phosphodiesterase that enables metal-dependent hydrolysis of host cyclic nucleotide Pycsar defense signals such as cCMP and cUMP.</text>
</comment>
<evidence type="ECO:0000256" key="1">
    <source>
        <dbReference type="ARBA" id="ARBA00034221"/>
    </source>
</evidence>
<dbReference type="PANTHER" id="PTHR43084:SF1">
    <property type="entry name" value="PERSULFIDE DIOXYGENASE ETHE1, MITOCHONDRIAL"/>
    <property type="match status" value="1"/>
</dbReference>
<reference evidence="6 7" key="1">
    <citation type="submission" date="2019-07" db="EMBL/GenBank/DDBJ databases">
        <title>Paenibacillus thiaminolyticus NRRL B-4156.</title>
        <authorList>
            <person name="Hehnly C."/>
            <person name="Zhang L."/>
        </authorList>
    </citation>
    <scope>NUCLEOTIDE SEQUENCE [LARGE SCALE GENOMIC DNA]</scope>
    <source>
        <strain evidence="6 7">NRRL B-4156</strain>
    </source>
</reference>
<name>A0AAP9DVU1_PANTH</name>
<dbReference type="Pfam" id="PF00753">
    <property type="entry name" value="Lactamase_B"/>
    <property type="match status" value="1"/>
</dbReference>
<dbReference type="GO" id="GO:0006749">
    <property type="term" value="P:glutathione metabolic process"/>
    <property type="evidence" value="ECO:0007669"/>
    <property type="project" value="TreeGrafter"/>
</dbReference>
<evidence type="ECO:0000256" key="2">
    <source>
        <dbReference type="ARBA" id="ARBA00034301"/>
    </source>
</evidence>
<proteinExistence type="predicted"/>
<dbReference type="GeneID" id="76997506"/>
<dbReference type="GO" id="GO:0070813">
    <property type="term" value="P:hydrogen sulfide metabolic process"/>
    <property type="evidence" value="ECO:0007669"/>
    <property type="project" value="TreeGrafter"/>
</dbReference>
<gene>
    <name evidence="6" type="ORF">FLT43_16205</name>
    <name evidence="5" type="ORF">M5W83_15425</name>
</gene>
<sequence>MEKHQIADGIVLYMFEPRPDRHYGYNITALIENGQAMLIDTAFEEHAQQVYEDLSSQGIAIKGVILTHFHADHIYGLKALPQVPIYGSAHYQVTLDMWTDPGDHPYFTPDIVFDQHLQLPFGSFELTLLSFPGHAHCSALVLINGQYAHIGDELMFTNGGEAILPSVDSGQYVGRHRDSLNKLKEYGDYALIPSHGPVISGREAIERDIANRIAYFEAILASEQPVSYDEAVRNCDGPFLHQEWHRNVYRS</sequence>
<protein>
    <submittedName>
        <fullName evidence="6">MBL fold metallo-hydrolase</fullName>
    </submittedName>
</protein>
<evidence type="ECO:0000313" key="8">
    <source>
        <dbReference type="Proteomes" id="UP001209276"/>
    </source>
</evidence>
<feature type="domain" description="Metallo-beta-lactamase" evidence="4">
    <location>
        <begin position="24"/>
        <end position="195"/>
    </location>
</feature>
<dbReference type="AlphaFoldDB" id="A0AAP9DVU1"/>
<comment type="catalytic activity">
    <reaction evidence="1">
        <text>3',5'-cyclic CMP + H2O = CMP + H(+)</text>
        <dbReference type="Rhea" id="RHEA:72675"/>
        <dbReference type="ChEBI" id="CHEBI:15377"/>
        <dbReference type="ChEBI" id="CHEBI:15378"/>
        <dbReference type="ChEBI" id="CHEBI:58003"/>
        <dbReference type="ChEBI" id="CHEBI:60377"/>
    </reaction>
    <physiologicalReaction direction="left-to-right" evidence="1">
        <dbReference type="Rhea" id="RHEA:72676"/>
    </physiologicalReaction>
</comment>
<dbReference type="Proteomes" id="UP000315377">
    <property type="component" value="Chromosome"/>
</dbReference>
<dbReference type="SMART" id="SM00849">
    <property type="entry name" value="Lactamase_B"/>
    <property type="match status" value="1"/>
</dbReference>
<comment type="catalytic activity">
    <reaction evidence="3">
        <text>3',5'-cyclic UMP + H2O = UMP + H(+)</text>
        <dbReference type="Rhea" id="RHEA:70575"/>
        <dbReference type="ChEBI" id="CHEBI:15377"/>
        <dbReference type="ChEBI" id="CHEBI:15378"/>
        <dbReference type="ChEBI" id="CHEBI:57865"/>
        <dbReference type="ChEBI" id="CHEBI:184387"/>
    </reaction>
    <physiologicalReaction direction="left-to-right" evidence="3">
        <dbReference type="Rhea" id="RHEA:70576"/>
    </physiologicalReaction>
</comment>
<dbReference type="EMBL" id="JAMDMM010000027">
    <property type="protein sequence ID" value="MCY9608537.1"/>
    <property type="molecule type" value="Genomic_DNA"/>
</dbReference>
<dbReference type="InterPro" id="IPR036866">
    <property type="entry name" value="RibonucZ/Hydroxyglut_hydro"/>
</dbReference>
<dbReference type="InterPro" id="IPR051682">
    <property type="entry name" value="Mito_Persulfide_Diox"/>
</dbReference>
<dbReference type="RefSeq" id="WP_087440382.1">
    <property type="nucleotide sequence ID" value="NZ_CABMNB010000005.1"/>
</dbReference>
<accession>A0AAP9DVU1</accession>
<dbReference type="Gene3D" id="3.60.15.10">
    <property type="entry name" value="Ribonuclease Z/Hydroxyacylglutathione hydrolase-like"/>
    <property type="match status" value="1"/>
</dbReference>
<evidence type="ECO:0000313" key="6">
    <source>
        <dbReference type="EMBL" id="QDM44850.1"/>
    </source>
</evidence>
<evidence type="ECO:0000313" key="5">
    <source>
        <dbReference type="EMBL" id="MCY9608537.1"/>
    </source>
</evidence>
<evidence type="ECO:0000256" key="3">
    <source>
        <dbReference type="ARBA" id="ARBA00048505"/>
    </source>
</evidence>